<gene>
    <name evidence="1" type="ORF">DPMN_162297</name>
</gene>
<evidence type="ECO:0000313" key="2">
    <source>
        <dbReference type="Proteomes" id="UP000828390"/>
    </source>
</evidence>
<dbReference type="Proteomes" id="UP000828390">
    <property type="component" value="Unassembled WGS sequence"/>
</dbReference>
<sequence length="106" mass="11650">MSGVEVTVQQKCNSSQTLDTILAPSSTKIELKPNTGPVLTSLLLTAEIPFKPDTGPELTSLLCQLCQPNQLRFKCYFALLPNLITRLTTVKTNFDLKLLTDILKGN</sequence>
<protein>
    <submittedName>
        <fullName evidence="1">Uncharacterized protein</fullName>
    </submittedName>
</protein>
<proteinExistence type="predicted"/>
<organism evidence="1 2">
    <name type="scientific">Dreissena polymorpha</name>
    <name type="common">Zebra mussel</name>
    <name type="synonym">Mytilus polymorpha</name>
    <dbReference type="NCBI Taxonomy" id="45954"/>
    <lineage>
        <taxon>Eukaryota</taxon>
        <taxon>Metazoa</taxon>
        <taxon>Spiralia</taxon>
        <taxon>Lophotrochozoa</taxon>
        <taxon>Mollusca</taxon>
        <taxon>Bivalvia</taxon>
        <taxon>Autobranchia</taxon>
        <taxon>Heteroconchia</taxon>
        <taxon>Euheterodonta</taxon>
        <taxon>Imparidentia</taxon>
        <taxon>Neoheterodontei</taxon>
        <taxon>Myida</taxon>
        <taxon>Dreissenoidea</taxon>
        <taxon>Dreissenidae</taxon>
        <taxon>Dreissena</taxon>
    </lineage>
</organism>
<reference evidence="1" key="2">
    <citation type="submission" date="2020-11" db="EMBL/GenBank/DDBJ databases">
        <authorList>
            <person name="McCartney M.A."/>
            <person name="Auch B."/>
            <person name="Kono T."/>
            <person name="Mallez S."/>
            <person name="Becker A."/>
            <person name="Gohl D.M."/>
            <person name="Silverstein K.A.T."/>
            <person name="Koren S."/>
            <person name="Bechman K.B."/>
            <person name="Herman A."/>
            <person name="Abrahante J.E."/>
            <person name="Garbe J."/>
        </authorList>
    </citation>
    <scope>NUCLEOTIDE SEQUENCE</scope>
    <source>
        <strain evidence="1">Duluth1</strain>
        <tissue evidence="1">Whole animal</tissue>
    </source>
</reference>
<reference evidence="1" key="1">
    <citation type="journal article" date="2019" name="bioRxiv">
        <title>The Genome of the Zebra Mussel, Dreissena polymorpha: A Resource for Invasive Species Research.</title>
        <authorList>
            <person name="McCartney M.A."/>
            <person name="Auch B."/>
            <person name="Kono T."/>
            <person name="Mallez S."/>
            <person name="Zhang Y."/>
            <person name="Obille A."/>
            <person name="Becker A."/>
            <person name="Abrahante J.E."/>
            <person name="Garbe J."/>
            <person name="Badalamenti J.P."/>
            <person name="Herman A."/>
            <person name="Mangelson H."/>
            <person name="Liachko I."/>
            <person name="Sullivan S."/>
            <person name="Sone E.D."/>
            <person name="Koren S."/>
            <person name="Silverstein K.A.T."/>
            <person name="Beckman K.B."/>
            <person name="Gohl D.M."/>
        </authorList>
    </citation>
    <scope>NUCLEOTIDE SEQUENCE</scope>
    <source>
        <strain evidence="1">Duluth1</strain>
        <tissue evidence="1">Whole animal</tissue>
    </source>
</reference>
<keyword evidence="2" id="KW-1185">Reference proteome</keyword>
<name>A0A9D4ERD2_DREPO</name>
<accession>A0A9D4ERD2</accession>
<comment type="caution">
    <text evidence="1">The sequence shown here is derived from an EMBL/GenBank/DDBJ whole genome shotgun (WGS) entry which is preliminary data.</text>
</comment>
<dbReference type="AlphaFoldDB" id="A0A9D4ERD2"/>
<dbReference type="EMBL" id="JAIWYP010000008">
    <property type="protein sequence ID" value="KAH3784343.1"/>
    <property type="molecule type" value="Genomic_DNA"/>
</dbReference>
<evidence type="ECO:0000313" key="1">
    <source>
        <dbReference type="EMBL" id="KAH3784343.1"/>
    </source>
</evidence>